<dbReference type="Proteomes" id="UP000751518">
    <property type="component" value="Unassembled WGS sequence"/>
</dbReference>
<dbReference type="Gene3D" id="3.30.460.40">
    <property type="match status" value="1"/>
</dbReference>
<protein>
    <submittedName>
        <fullName evidence="1">Uncharacterized protein</fullName>
    </submittedName>
</protein>
<dbReference type="AlphaFoldDB" id="A0A955LJD3"/>
<gene>
    <name evidence="1" type="ORF">KC614_00660</name>
</gene>
<evidence type="ECO:0000313" key="1">
    <source>
        <dbReference type="EMBL" id="MCA9391700.1"/>
    </source>
</evidence>
<organism evidence="1 2">
    <name type="scientific">candidate division WWE3 bacterium</name>
    <dbReference type="NCBI Taxonomy" id="2053526"/>
    <lineage>
        <taxon>Bacteria</taxon>
        <taxon>Katanobacteria</taxon>
    </lineage>
</organism>
<dbReference type="EMBL" id="JAGQKZ010000003">
    <property type="protein sequence ID" value="MCA9391700.1"/>
    <property type="molecule type" value="Genomic_DNA"/>
</dbReference>
<name>A0A955LJD3_UNCKA</name>
<comment type="caution">
    <text evidence="1">The sequence shown here is derived from an EMBL/GenBank/DDBJ whole genome shotgun (WGS) entry which is preliminary data.</text>
</comment>
<evidence type="ECO:0000313" key="2">
    <source>
        <dbReference type="Proteomes" id="UP000751518"/>
    </source>
</evidence>
<proteinExistence type="predicted"/>
<accession>A0A955LJD3</accession>
<reference evidence="1" key="2">
    <citation type="journal article" date="2021" name="Microbiome">
        <title>Successional dynamics and alternative stable states in a saline activated sludge microbial community over 9 years.</title>
        <authorList>
            <person name="Wang Y."/>
            <person name="Ye J."/>
            <person name="Ju F."/>
            <person name="Liu L."/>
            <person name="Boyd J.A."/>
            <person name="Deng Y."/>
            <person name="Parks D.H."/>
            <person name="Jiang X."/>
            <person name="Yin X."/>
            <person name="Woodcroft B.J."/>
            <person name="Tyson G.W."/>
            <person name="Hugenholtz P."/>
            <person name="Polz M.F."/>
            <person name="Zhang T."/>
        </authorList>
    </citation>
    <scope>NUCLEOTIDE SEQUENCE</scope>
    <source>
        <strain evidence="1">HKST-UBA03</strain>
    </source>
</reference>
<reference evidence="1" key="1">
    <citation type="submission" date="2020-04" db="EMBL/GenBank/DDBJ databases">
        <authorList>
            <person name="Zhang T."/>
        </authorList>
    </citation>
    <scope>NUCLEOTIDE SEQUENCE</scope>
    <source>
        <strain evidence="1">HKST-UBA03</strain>
    </source>
</reference>
<sequence>MHEGKDFEVINSDVTRSLLDLASVVNLSKESIFLGSVALHVHTLSHGYFRKIKDVDVIVNKSCQSQVESDLNDLGYQRSTFINDNMPLHKLLRRFGWNRYARFYKDGAADLEILFARIKRDANAVEVSIFPGLTAVLPTSELQEVSLLGVTFTTVSAKQLLQIKVFAKNLLNRFYPKNDKTVRDIKALENVVEGNEFNERRGGLRFKYLIFGLPLRRSMFVES</sequence>